<dbReference type="Proteomes" id="UP001220530">
    <property type="component" value="Chromosome"/>
</dbReference>
<keyword evidence="4" id="KW-1185">Reference proteome</keyword>
<dbReference type="PANTHER" id="PTHR32309:SF13">
    <property type="entry name" value="FERRIC ENTEROBACTIN TRANSPORT PROTEIN FEPE"/>
    <property type="match status" value="1"/>
</dbReference>
<dbReference type="Pfam" id="PF10609">
    <property type="entry name" value="ParA"/>
    <property type="match status" value="1"/>
</dbReference>
<dbReference type="RefSeq" id="WP_282219334.1">
    <property type="nucleotide sequence ID" value="NZ_CP118246.1"/>
</dbReference>
<keyword evidence="2" id="KW-0067">ATP-binding</keyword>
<proteinExistence type="predicted"/>
<dbReference type="InterPro" id="IPR050445">
    <property type="entry name" value="Bact_polysacc_biosynth/exp"/>
</dbReference>
<dbReference type="PANTHER" id="PTHR32309">
    <property type="entry name" value="TYROSINE-PROTEIN KINASE"/>
    <property type="match status" value="1"/>
</dbReference>
<dbReference type="EMBL" id="CP118246">
    <property type="protein sequence ID" value="WDR02932.1"/>
    <property type="molecule type" value="Genomic_DNA"/>
</dbReference>
<accession>A0ABY7YP09</accession>
<keyword evidence="3" id="KW-0418">Kinase</keyword>
<dbReference type="CDD" id="cd05387">
    <property type="entry name" value="BY-kinase"/>
    <property type="match status" value="1"/>
</dbReference>
<evidence type="ECO:0000313" key="3">
    <source>
        <dbReference type="EMBL" id="WDR02932.1"/>
    </source>
</evidence>
<dbReference type="InterPro" id="IPR027417">
    <property type="entry name" value="P-loop_NTPase"/>
</dbReference>
<keyword evidence="1" id="KW-0547">Nucleotide-binding</keyword>
<dbReference type="InterPro" id="IPR005702">
    <property type="entry name" value="Wzc-like_C"/>
</dbReference>
<gene>
    <name evidence="3" type="ORF">PSQ19_01520</name>
</gene>
<keyword evidence="3" id="KW-0808">Transferase</keyword>
<dbReference type="InterPro" id="IPR033756">
    <property type="entry name" value="YlxH/NBP35"/>
</dbReference>
<reference evidence="3 4" key="1">
    <citation type="submission" date="2023-02" db="EMBL/GenBank/DDBJ databases">
        <title>Devosia algicola sp. nov., isolated from the phycosphere of marine algae.</title>
        <authorList>
            <person name="Kim J.M."/>
            <person name="Lee J.K."/>
            <person name="Choi B.J."/>
            <person name="Bayburt H."/>
            <person name="Jeon C.O."/>
        </authorList>
    </citation>
    <scope>NUCLEOTIDE SEQUENCE [LARGE SCALE GENOMIC DNA]</scope>
    <source>
        <strain evidence="3 4">G20-9</strain>
    </source>
</reference>
<sequence>MISERMTEARAELGTKVSPIGSMPVPWPRLESLSVDPKWMDSQRLVSFRRNNPAAVSFDIMRTKVLRSAHEKGWRTLGVTAPTSGTGKSTVTANLAISLAKHEKIKVGLIDLDLRRPRIARLFAHSCQYGTDEFLRGECLIEDFFVRLGDNLAIGASQHAGGRDAAEVLHGQSAVQVLKRVREELGADIILYNLPPLLAGDDCIGLLPRMEATLLVVGAESSTVADIDVCERELQTHTNLLGVVLNKCRYKADQNNNFQEP</sequence>
<evidence type="ECO:0000313" key="4">
    <source>
        <dbReference type="Proteomes" id="UP001220530"/>
    </source>
</evidence>
<evidence type="ECO:0000256" key="2">
    <source>
        <dbReference type="ARBA" id="ARBA00022840"/>
    </source>
</evidence>
<organism evidence="3 4">
    <name type="scientific">Devosia algicola</name>
    <dbReference type="NCBI Taxonomy" id="3026418"/>
    <lineage>
        <taxon>Bacteria</taxon>
        <taxon>Pseudomonadati</taxon>
        <taxon>Pseudomonadota</taxon>
        <taxon>Alphaproteobacteria</taxon>
        <taxon>Hyphomicrobiales</taxon>
        <taxon>Devosiaceae</taxon>
        <taxon>Devosia</taxon>
    </lineage>
</organism>
<dbReference type="SUPFAM" id="SSF52540">
    <property type="entry name" value="P-loop containing nucleoside triphosphate hydrolases"/>
    <property type="match status" value="1"/>
</dbReference>
<protein>
    <submittedName>
        <fullName evidence="3">CpsD/CapB family tyrosine-protein kinase</fullName>
    </submittedName>
</protein>
<dbReference type="Gene3D" id="3.40.50.300">
    <property type="entry name" value="P-loop containing nucleotide triphosphate hydrolases"/>
    <property type="match status" value="1"/>
</dbReference>
<dbReference type="GO" id="GO:0016301">
    <property type="term" value="F:kinase activity"/>
    <property type="evidence" value="ECO:0007669"/>
    <property type="project" value="UniProtKB-KW"/>
</dbReference>
<evidence type="ECO:0000256" key="1">
    <source>
        <dbReference type="ARBA" id="ARBA00022741"/>
    </source>
</evidence>
<name>A0ABY7YP09_9HYPH</name>